<proteinExistence type="predicted"/>
<dbReference type="GO" id="GO:0046872">
    <property type="term" value="F:metal ion binding"/>
    <property type="evidence" value="ECO:0007669"/>
    <property type="project" value="UniProtKB-KW"/>
</dbReference>
<evidence type="ECO:0000313" key="7">
    <source>
        <dbReference type="EMBL" id="MBI2877946.1"/>
    </source>
</evidence>
<dbReference type="PANTHER" id="PTHR12992">
    <property type="entry name" value="NUDIX HYDROLASE"/>
    <property type="match status" value="1"/>
</dbReference>
<organism evidence="7 8">
    <name type="scientific">Tectimicrobiota bacterium</name>
    <dbReference type="NCBI Taxonomy" id="2528274"/>
    <lineage>
        <taxon>Bacteria</taxon>
        <taxon>Pseudomonadati</taxon>
        <taxon>Nitrospinota/Tectimicrobiota group</taxon>
        <taxon>Candidatus Tectimicrobiota</taxon>
    </lineage>
</organism>
<keyword evidence="4" id="KW-0378">Hydrolase</keyword>
<gene>
    <name evidence="7" type="ORF">HYY20_13805</name>
</gene>
<evidence type="ECO:0000256" key="2">
    <source>
        <dbReference type="ARBA" id="ARBA00001946"/>
    </source>
</evidence>
<dbReference type="GO" id="GO:0010945">
    <property type="term" value="F:coenzyme A diphosphatase activity"/>
    <property type="evidence" value="ECO:0007669"/>
    <property type="project" value="InterPro"/>
</dbReference>
<evidence type="ECO:0000313" key="8">
    <source>
        <dbReference type="Proteomes" id="UP000769766"/>
    </source>
</evidence>
<evidence type="ECO:0000256" key="3">
    <source>
        <dbReference type="ARBA" id="ARBA00022723"/>
    </source>
</evidence>
<evidence type="ECO:0000256" key="1">
    <source>
        <dbReference type="ARBA" id="ARBA00001936"/>
    </source>
</evidence>
<sequence>MKTQIIEALATLELDYLDQLAFIQERNRNGEKWGEAGVLLMLSYEKEQIVLLLNKRSSRVQQPGDLCCPGGTLQPSLDRLLRRFLFFQRGVAYRRARDRGRHLFRWISFFLANALRESWEEIRLNPFRVEFLGALPCYQLLSFRRTIFPLVGWVKPGVRLQPNWEVERILYLPLEALFEERNYGLYSLAIPESYQGRIGDGGARAEFPCFVHLEADCQEVLWGATYHIVMSFLKAVFGFQPPAVGSRWVEGELLYPSTSP</sequence>
<dbReference type="InterPro" id="IPR045121">
    <property type="entry name" value="CoAse"/>
</dbReference>
<comment type="caution">
    <text evidence="7">The sequence shown here is derived from an EMBL/GenBank/DDBJ whole genome shotgun (WGS) entry which is preliminary data.</text>
</comment>
<dbReference type="PANTHER" id="PTHR12992:SF11">
    <property type="entry name" value="MITOCHONDRIAL COENZYME A DIPHOSPHATASE NUDT8"/>
    <property type="match status" value="1"/>
</dbReference>
<accession>A0A932CR28</accession>
<keyword evidence="3" id="KW-0479">Metal-binding</keyword>
<comment type="cofactor">
    <cofactor evidence="1">
        <name>Mn(2+)</name>
        <dbReference type="ChEBI" id="CHEBI:29035"/>
    </cofactor>
</comment>
<dbReference type="Gene3D" id="3.90.79.10">
    <property type="entry name" value="Nucleoside Triphosphate Pyrophosphohydrolase"/>
    <property type="match status" value="1"/>
</dbReference>
<dbReference type="AlphaFoldDB" id="A0A932CR28"/>
<dbReference type="InterPro" id="IPR015797">
    <property type="entry name" value="NUDIX_hydrolase-like_dom_sf"/>
</dbReference>
<evidence type="ECO:0000256" key="5">
    <source>
        <dbReference type="ARBA" id="ARBA00022842"/>
    </source>
</evidence>
<comment type="cofactor">
    <cofactor evidence="2">
        <name>Mg(2+)</name>
        <dbReference type="ChEBI" id="CHEBI:18420"/>
    </cofactor>
</comment>
<reference evidence="7" key="1">
    <citation type="submission" date="2020-07" db="EMBL/GenBank/DDBJ databases">
        <title>Huge and variable diversity of episymbiotic CPR bacteria and DPANN archaea in groundwater ecosystems.</title>
        <authorList>
            <person name="He C.Y."/>
            <person name="Keren R."/>
            <person name="Whittaker M."/>
            <person name="Farag I.F."/>
            <person name="Doudna J."/>
            <person name="Cate J.H.D."/>
            <person name="Banfield J.F."/>
        </authorList>
    </citation>
    <scope>NUCLEOTIDE SEQUENCE</scope>
    <source>
        <strain evidence="7">NC_groundwater_672_Ag_B-0.1um_62_36</strain>
    </source>
</reference>
<evidence type="ECO:0000256" key="4">
    <source>
        <dbReference type="ARBA" id="ARBA00022801"/>
    </source>
</evidence>
<dbReference type="EMBL" id="JACPRF010000420">
    <property type="protein sequence ID" value="MBI2877946.1"/>
    <property type="molecule type" value="Genomic_DNA"/>
</dbReference>
<protein>
    <submittedName>
        <fullName evidence="7">CoA pyrophosphatase</fullName>
    </submittedName>
</protein>
<dbReference type="SUPFAM" id="SSF55811">
    <property type="entry name" value="Nudix"/>
    <property type="match status" value="1"/>
</dbReference>
<keyword evidence="5" id="KW-0460">Magnesium</keyword>
<dbReference type="Proteomes" id="UP000769766">
    <property type="component" value="Unassembled WGS sequence"/>
</dbReference>
<evidence type="ECO:0000256" key="6">
    <source>
        <dbReference type="ARBA" id="ARBA00023211"/>
    </source>
</evidence>
<keyword evidence="6" id="KW-0464">Manganese</keyword>
<name>A0A932CR28_UNCTE</name>